<evidence type="ECO:0000313" key="3">
    <source>
        <dbReference type="Proteomes" id="UP000198374"/>
    </source>
</evidence>
<comment type="caution">
    <text evidence="2">The sequence shown here is derived from an EMBL/GenBank/DDBJ whole genome shotgun (WGS) entry which is preliminary data.</text>
</comment>
<keyword evidence="1" id="KW-0812">Transmembrane</keyword>
<organism evidence="2 3">
    <name type="scientific">Secundilactobacillus mixtipabuli</name>
    <dbReference type="NCBI Taxonomy" id="1435342"/>
    <lineage>
        <taxon>Bacteria</taxon>
        <taxon>Bacillati</taxon>
        <taxon>Bacillota</taxon>
        <taxon>Bacilli</taxon>
        <taxon>Lactobacillales</taxon>
        <taxon>Lactobacillaceae</taxon>
        <taxon>Secundilactobacillus</taxon>
    </lineage>
</organism>
<keyword evidence="1" id="KW-0472">Membrane</keyword>
<reference evidence="2 3" key="1">
    <citation type="submission" date="2015-11" db="EMBL/GenBank/DDBJ databases">
        <title>Draft genome sequences of new species of the genus Lactobacillus isolated from orchardgrass silage.</title>
        <authorList>
            <person name="Tohno M."/>
            <person name="Tanizawa Y."/>
            <person name="Arita M."/>
        </authorList>
    </citation>
    <scope>NUCLEOTIDE SEQUENCE [LARGE SCALE GENOMIC DNA]</scope>
    <source>
        <strain evidence="2 3">IWT30</strain>
    </source>
</reference>
<evidence type="ECO:0000256" key="1">
    <source>
        <dbReference type="SAM" id="Phobius"/>
    </source>
</evidence>
<accession>A0A1Z5ID57</accession>
<protein>
    <submittedName>
        <fullName evidence="2">Uncharacterized protein</fullName>
    </submittedName>
</protein>
<feature type="transmembrane region" description="Helical" evidence="1">
    <location>
        <begin position="6"/>
        <end position="26"/>
    </location>
</feature>
<keyword evidence="1" id="KW-1133">Transmembrane helix</keyword>
<dbReference type="Proteomes" id="UP000198374">
    <property type="component" value="Unassembled WGS sequence"/>
</dbReference>
<dbReference type="AlphaFoldDB" id="A0A1Z5ID57"/>
<sequence length="39" mass="4665">MYDLWIAASSIMVLIDGALILWRLYYRFRLSKGKSFRLP</sequence>
<name>A0A1Z5ID57_9LACO</name>
<evidence type="ECO:0000313" key="2">
    <source>
        <dbReference type="EMBL" id="GAW99689.1"/>
    </source>
</evidence>
<gene>
    <name evidence="2" type="ORF">IWT30_01659</name>
</gene>
<dbReference type="EMBL" id="BCMF01000007">
    <property type="protein sequence ID" value="GAW99689.1"/>
    <property type="molecule type" value="Genomic_DNA"/>
</dbReference>
<proteinExistence type="predicted"/>
<keyword evidence="3" id="KW-1185">Reference proteome</keyword>